<reference evidence="2" key="1">
    <citation type="submission" date="2021-03" db="EMBL/GenBank/DDBJ databases">
        <authorList>
            <person name="Tagirdzhanova G."/>
        </authorList>
    </citation>
    <scope>NUCLEOTIDE SEQUENCE</scope>
</reference>
<dbReference type="Proteomes" id="UP000664169">
    <property type="component" value="Unassembled WGS sequence"/>
</dbReference>
<keyword evidence="3" id="KW-1185">Reference proteome</keyword>
<organism evidence="2 3">
    <name type="scientific">Gomphillus americanus</name>
    <dbReference type="NCBI Taxonomy" id="1940652"/>
    <lineage>
        <taxon>Eukaryota</taxon>
        <taxon>Fungi</taxon>
        <taxon>Dikarya</taxon>
        <taxon>Ascomycota</taxon>
        <taxon>Pezizomycotina</taxon>
        <taxon>Lecanoromycetes</taxon>
        <taxon>OSLEUM clade</taxon>
        <taxon>Ostropomycetidae</taxon>
        <taxon>Ostropales</taxon>
        <taxon>Graphidaceae</taxon>
        <taxon>Gomphilloideae</taxon>
        <taxon>Gomphillus</taxon>
    </lineage>
</organism>
<dbReference type="InterPro" id="IPR002925">
    <property type="entry name" value="Dienelactn_hydro"/>
</dbReference>
<evidence type="ECO:0000313" key="2">
    <source>
        <dbReference type="EMBL" id="CAF9922415.1"/>
    </source>
</evidence>
<dbReference type="Pfam" id="PF01738">
    <property type="entry name" value="DLH"/>
    <property type="match status" value="1"/>
</dbReference>
<name>A0A8H3IP98_9LECA</name>
<dbReference type="OrthoDB" id="17560at2759"/>
<dbReference type="AlphaFoldDB" id="A0A8H3IP98"/>
<dbReference type="SUPFAM" id="SSF53474">
    <property type="entry name" value="alpha/beta-Hydrolases"/>
    <property type="match status" value="1"/>
</dbReference>
<sequence>MSCPQCFSGHINPGKPIGRWEAVYGLRTYIAEPSDGKPAQGIIVIIPDAFGVDFVNNQILADHYAAAGQYLVYLPDFMDGTAAPVRCMINMAYLWGDAHWLLKPYYVFAMAADFIPFAFKNRFSQRWPGMQKFFTLLRQEKGETPIAAAGFCWGGLYGVHLTHEGEDTKTSGGRALVDAVFVAHPSNLTIPQDIEKVTGNLSIAIGDDDVVMPLNQVKIAQQVFKDKLNVDSEVVVYPGAKHGFSVRASRAKPDSKETKQAEEAEEQAIAWFKKQFAKT</sequence>
<dbReference type="Gene3D" id="3.40.50.1820">
    <property type="entry name" value="alpha/beta hydrolase"/>
    <property type="match status" value="1"/>
</dbReference>
<dbReference type="InterPro" id="IPR029058">
    <property type="entry name" value="AB_hydrolase_fold"/>
</dbReference>
<comment type="caution">
    <text evidence="2">The sequence shown here is derived from an EMBL/GenBank/DDBJ whole genome shotgun (WGS) entry which is preliminary data.</text>
</comment>
<dbReference type="PANTHER" id="PTHR17630">
    <property type="entry name" value="DIENELACTONE HYDROLASE"/>
    <property type="match status" value="1"/>
</dbReference>
<proteinExistence type="predicted"/>
<evidence type="ECO:0000259" key="1">
    <source>
        <dbReference type="Pfam" id="PF01738"/>
    </source>
</evidence>
<evidence type="ECO:0000313" key="3">
    <source>
        <dbReference type="Proteomes" id="UP000664169"/>
    </source>
</evidence>
<accession>A0A8H3IP98</accession>
<feature type="domain" description="Dienelactone hydrolase" evidence="1">
    <location>
        <begin position="26"/>
        <end position="274"/>
    </location>
</feature>
<protein>
    <recommendedName>
        <fullName evidence="1">Dienelactone hydrolase domain-containing protein</fullName>
    </recommendedName>
</protein>
<gene>
    <name evidence="2" type="ORF">GOMPHAMPRED_002545</name>
</gene>
<dbReference type="PANTHER" id="PTHR17630:SF105">
    <property type="entry name" value="DIENELACTONE HYDROLASE FAMILY PROTEIN (AFU_ORTHOLOGUE AFUA_4G08790)"/>
    <property type="match status" value="1"/>
</dbReference>
<dbReference type="GO" id="GO:0016787">
    <property type="term" value="F:hydrolase activity"/>
    <property type="evidence" value="ECO:0007669"/>
    <property type="project" value="InterPro"/>
</dbReference>
<dbReference type="EMBL" id="CAJPDQ010000018">
    <property type="protein sequence ID" value="CAF9922415.1"/>
    <property type="molecule type" value="Genomic_DNA"/>
</dbReference>